<protein>
    <submittedName>
        <fullName evidence="2">TfoX/Sxy family protein</fullName>
    </submittedName>
</protein>
<evidence type="ECO:0000313" key="3">
    <source>
        <dbReference type="Proteomes" id="UP001369958"/>
    </source>
</evidence>
<dbReference type="Proteomes" id="UP001369958">
    <property type="component" value="Chromosome"/>
</dbReference>
<evidence type="ECO:0000313" key="2">
    <source>
        <dbReference type="EMBL" id="WWT34318.1"/>
    </source>
</evidence>
<name>A0ABZ2I5P0_9HYPH</name>
<accession>A0ABZ2I5P0</accession>
<organism evidence="2 3">
    <name type="scientific">Pelagibacterium nitratireducens</name>
    <dbReference type="NCBI Taxonomy" id="1046114"/>
    <lineage>
        <taxon>Bacteria</taxon>
        <taxon>Pseudomonadati</taxon>
        <taxon>Pseudomonadota</taxon>
        <taxon>Alphaproteobacteria</taxon>
        <taxon>Hyphomicrobiales</taxon>
        <taxon>Devosiaceae</taxon>
        <taxon>Pelagibacterium</taxon>
    </lineage>
</organism>
<sequence>MSHIADALSDRIRERLAPIPGITEQKMFGGRCFMLDGNMVCGIMKNGALLARVGKDGYEDALTLPGCRPMTMGTKTMSGFVEVDGDVLEPDSGLAQWVDRCLAFTATLPPKQVRPARTPASR</sequence>
<gene>
    <name evidence="2" type="ORF">V6617_07590</name>
</gene>
<proteinExistence type="predicted"/>
<dbReference type="Gene3D" id="3.30.1460.30">
    <property type="entry name" value="YgaC/TfoX-N like chaperone"/>
    <property type="match status" value="1"/>
</dbReference>
<reference evidence="2 3" key="1">
    <citation type="submission" date="2024-02" db="EMBL/GenBank/DDBJ databases">
        <title>Complete genome sequence of Pelagibacterium nitratireducens ZH15.</title>
        <authorList>
            <person name="Zhao L.H."/>
        </authorList>
    </citation>
    <scope>NUCLEOTIDE SEQUENCE [LARGE SCALE GENOMIC DNA]</scope>
    <source>
        <strain evidence="2 3">ZH15</strain>
    </source>
</reference>
<dbReference type="SUPFAM" id="SSF159894">
    <property type="entry name" value="YgaC/TfoX-N like"/>
    <property type="match status" value="1"/>
</dbReference>
<dbReference type="Pfam" id="PF04993">
    <property type="entry name" value="TfoX_N"/>
    <property type="match status" value="1"/>
</dbReference>
<dbReference type="InterPro" id="IPR007076">
    <property type="entry name" value="TfoX_N"/>
</dbReference>
<dbReference type="EMBL" id="CP146275">
    <property type="protein sequence ID" value="WWT34318.1"/>
    <property type="molecule type" value="Genomic_DNA"/>
</dbReference>
<keyword evidence="3" id="KW-1185">Reference proteome</keyword>
<evidence type="ECO:0000259" key="1">
    <source>
        <dbReference type="Pfam" id="PF04993"/>
    </source>
</evidence>
<feature type="domain" description="TfoX N-terminal" evidence="1">
    <location>
        <begin position="14"/>
        <end position="104"/>
    </location>
</feature>
<dbReference type="RefSeq" id="WP_338610160.1">
    <property type="nucleotide sequence ID" value="NZ_CP146275.1"/>
</dbReference>